<dbReference type="InterPro" id="IPR007459">
    <property type="entry name" value="DNA_pol3_chi"/>
</dbReference>
<dbReference type="Pfam" id="PF04364">
    <property type="entry name" value="DNA_pol3_chi"/>
    <property type="match status" value="1"/>
</dbReference>
<evidence type="ECO:0000313" key="2">
    <source>
        <dbReference type="Proteomes" id="UP000619041"/>
    </source>
</evidence>
<dbReference type="InterPro" id="IPR036768">
    <property type="entry name" value="PolIII_chi_sf"/>
</dbReference>
<keyword evidence="2" id="KW-1185">Reference proteome</keyword>
<dbReference type="Gene3D" id="3.40.50.10110">
    <property type="entry name" value="DNA polymerase III subunit chi"/>
    <property type="match status" value="1"/>
</dbReference>
<dbReference type="SUPFAM" id="SSF102400">
    <property type="entry name" value="DNA polymerase III chi subunit"/>
    <property type="match status" value="1"/>
</dbReference>
<accession>A0ABQ1S268</accession>
<protein>
    <submittedName>
        <fullName evidence="1">DNA polymerase III subunit chi</fullName>
    </submittedName>
</protein>
<proteinExistence type="predicted"/>
<name>A0ABQ1S268_9SPHN</name>
<dbReference type="RefSeq" id="WP_188643963.1">
    <property type="nucleotide sequence ID" value="NZ_BMKL01000001.1"/>
</dbReference>
<evidence type="ECO:0000313" key="1">
    <source>
        <dbReference type="EMBL" id="GGD90772.1"/>
    </source>
</evidence>
<dbReference type="Proteomes" id="UP000619041">
    <property type="component" value="Unassembled WGS sequence"/>
</dbReference>
<comment type="caution">
    <text evidence="1">The sequence shown here is derived from an EMBL/GenBank/DDBJ whole genome shotgun (WGS) entry which is preliminary data.</text>
</comment>
<dbReference type="EMBL" id="BMKL01000001">
    <property type="protein sequence ID" value="GGD90772.1"/>
    <property type="molecule type" value="Genomic_DNA"/>
</dbReference>
<organism evidence="1 2">
    <name type="scientific">Tsuneonella deserti</name>
    <dbReference type="NCBI Taxonomy" id="2035528"/>
    <lineage>
        <taxon>Bacteria</taxon>
        <taxon>Pseudomonadati</taxon>
        <taxon>Pseudomonadota</taxon>
        <taxon>Alphaproteobacteria</taxon>
        <taxon>Sphingomonadales</taxon>
        <taxon>Erythrobacteraceae</taxon>
        <taxon>Tsuneonella</taxon>
    </lineage>
</organism>
<gene>
    <name evidence="1" type="ORF">GCM10011515_08090</name>
</gene>
<sequence length="145" mass="16323">MQLDFWQYSQGPVERIVVLIAERAIKDGQRVLVVDGDAERRAATIRALWEASPEAFLANGESGDPHAERQPILLSDTCTSANGARFAILADGKWREGGEAFDRTILLFGQNEVAEARKVWRQFDGREDVTRAYFAQEDGKWVKKV</sequence>
<reference evidence="2" key="1">
    <citation type="journal article" date="2019" name="Int. J. Syst. Evol. Microbiol.">
        <title>The Global Catalogue of Microorganisms (GCM) 10K type strain sequencing project: providing services to taxonomists for standard genome sequencing and annotation.</title>
        <authorList>
            <consortium name="The Broad Institute Genomics Platform"/>
            <consortium name="The Broad Institute Genome Sequencing Center for Infectious Disease"/>
            <person name="Wu L."/>
            <person name="Ma J."/>
        </authorList>
    </citation>
    <scope>NUCLEOTIDE SEQUENCE [LARGE SCALE GENOMIC DNA]</scope>
    <source>
        <strain evidence="2">CGMCC 1.15959</strain>
    </source>
</reference>